<keyword evidence="1" id="KW-0175">Coiled coil</keyword>
<reference evidence="3" key="1">
    <citation type="submission" date="2016-11" db="UniProtKB">
        <authorList>
            <consortium name="WormBaseParasite"/>
        </authorList>
    </citation>
    <scope>IDENTIFICATION</scope>
</reference>
<keyword evidence="2" id="KW-1185">Reference proteome</keyword>
<dbReference type="Proteomes" id="UP000095281">
    <property type="component" value="Unplaced"/>
</dbReference>
<sequence>MDLNFNEKNPIRECLVSEVLTDILSFLSRKDLIKNIEPINKYFFKISNKNVKSIHLIQKSGDFIEKLANNLEEAKQQYLHLTSSECSLSEHFSLNNIWNVYICFGGTENNQAYYKRRRRYQMCVIRHSLDLFQHCHILLSPIFSKSLTSTDVQEIHTYLNILESVNPSQIELNLQTMNNPIPFNLRYWLTQNLLQSESTADHKPFIFGFCSKTTLNEFYLENNKSKEIILLENLKPENGLQTVYYLLRRCELNKEKNQREYCQKMFKTFKEFRIEKSDQLLKSGKQIICFN</sequence>
<evidence type="ECO:0000256" key="1">
    <source>
        <dbReference type="SAM" id="Coils"/>
    </source>
</evidence>
<feature type="coiled-coil region" evidence="1">
    <location>
        <begin position="57"/>
        <end position="84"/>
    </location>
</feature>
<evidence type="ECO:0000313" key="3">
    <source>
        <dbReference type="WBParaSite" id="MhA1_Contig1821.frz3.gene1"/>
    </source>
</evidence>
<organism evidence="2 3">
    <name type="scientific">Meloidogyne hapla</name>
    <name type="common">Root-knot nematode worm</name>
    <dbReference type="NCBI Taxonomy" id="6305"/>
    <lineage>
        <taxon>Eukaryota</taxon>
        <taxon>Metazoa</taxon>
        <taxon>Ecdysozoa</taxon>
        <taxon>Nematoda</taxon>
        <taxon>Chromadorea</taxon>
        <taxon>Rhabditida</taxon>
        <taxon>Tylenchina</taxon>
        <taxon>Tylenchomorpha</taxon>
        <taxon>Tylenchoidea</taxon>
        <taxon>Meloidogynidae</taxon>
        <taxon>Meloidogyninae</taxon>
        <taxon>Meloidogyne</taxon>
    </lineage>
</organism>
<accession>A0A1I8BCE1</accession>
<evidence type="ECO:0000313" key="2">
    <source>
        <dbReference type="Proteomes" id="UP000095281"/>
    </source>
</evidence>
<proteinExistence type="predicted"/>
<dbReference type="AlphaFoldDB" id="A0A1I8BCE1"/>
<name>A0A1I8BCE1_MELHA</name>
<dbReference type="WBParaSite" id="MhA1_Contig1821.frz3.gene1">
    <property type="protein sequence ID" value="MhA1_Contig1821.frz3.gene1"/>
    <property type="gene ID" value="MhA1_Contig1821.frz3.gene1"/>
</dbReference>
<protein>
    <submittedName>
        <fullName evidence="3">F-box domain-containing protein</fullName>
    </submittedName>
</protein>